<dbReference type="EMBL" id="AWWV01006705">
    <property type="protein sequence ID" value="OMP00097.1"/>
    <property type="molecule type" value="Genomic_DNA"/>
</dbReference>
<evidence type="ECO:0000313" key="2">
    <source>
        <dbReference type="EMBL" id="OMP00097.1"/>
    </source>
</evidence>
<evidence type="ECO:0000313" key="3">
    <source>
        <dbReference type="Proteomes" id="UP000188268"/>
    </source>
</evidence>
<name>A0A1R3JZ40_COCAP</name>
<keyword evidence="3" id="KW-1185">Reference proteome</keyword>
<reference evidence="2 3" key="1">
    <citation type="submission" date="2013-09" db="EMBL/GenBank/DDBJ databases">
        <title>Corchorus capsularis genome sequencing.</title>
        <authorList>
            <person name="Alam M."/>
            <person name="Haque M.S."/>
            <person name="Islam M.S."/>
            <person name="Emdad E.M."/>
            <person name="Islam M.M."/>
            <person name="Ahmed B."/>
            <person name="Halim A."/>
            <person name="Hossen Q.M.M."/>
            <person name="Hossain M.Z."/>
            <person name="Ahmed R."/>
            <person name="Khan M.M."/>
            <person name="Islam R."/>
            <person name="Rashid M.M."/>
            <person name="Khan S.A."/>
            <person name="Rahman M.S."/>
            <person name="Alam M."/>
        </authorList>
    </citation>
    <scope>NUCLEOTIDE SEQUENCE [LARGE SCALE GENOMIC DNA]</scope>
    <source>
        <strain evidence="3">cv. CVL-1</strain>
        <tissue evidence="2">Whole seedling</tissue>
    </source>
</reference>
<proteinExistence type="predicted"/>
<comment type="caution">
    <text evidence="2">The sequence shown here is derived from an EMBL/GenBank/DDBJ whole genome shotgun (WGS) entry which is preliminary data.</text>
</comment>
<organism evidence="2 3">
    <name type="scientific">Corchorus capsularis</name>
    <name type="common">Jute</name>
    <dbReference type="NCBI Taxonomy" id="210143"/>
    <lineage>
        <taxon>Eukaryota</taxon>
        <taxon>Viridiplantae</taxon>
        <taxon>Streptophyta</taxon>
        <taxon>Embryophyta</taxon>
        <taxon>Tracheophyta</taxon>
        <taxon>Spermatophyta</taxon>
        <taxon>Magnoliopsida</taxon>
        <taxon>eudicotyledons</taxon>
        <taxon>Gunneridae</taxon>
        <taxon>Pentapetalae</taxon>
        <taxon>rosids</taxon>
        <taxon>malvids</taxon>
        <taxon>Malvales</taxon>
        <taxon>Malvaceae</taxon>
        <taxon>Grewioideae</taxon>
        <taxon>Apeibeae</taxon>
        <taxon>Corchorus</taxon>
    </lineage>
</organism>
<accession>A0A1R3JZ40</accession>
<sequence>MAGDGCSSGGIERRRSESVGFEKEGLV</sequence>
<evidence type="ECO:0000256" key="1">
    <source>
        <dbReference type="SAM" id="MobiDB-lite"/>
    </source>
</evidence>
<gene>
    <name evidence="2" type="ORF">CCACVL1_03464</name>
</gene>
<feature type="compositionally biased region" description="Basic and acidic residues" evidence="1">
    <location>
        <begin position="11"/>
        <end position="27"/>
    </location>
</feature>
<dbReference type="AlphaFoldDB" id="A0A1R3JZ40"/>
<protein>
    <submittedName>
        <fullName evidence="2">Uncharacterized protein</fullName>
    </submittedName>
</protein>
<feature type="region of interest" description="Disordered" evidence="1">
    <location>
        <begin position="1"/>
        <end position="27"/>
    </location>
</feature>
<feature type="non-terminal residue" evidence="2">
    <location>
        <position position="27"/>
    </location>
</feature>
<dbReference type="Proteomes" id="UP000188268">
    <property type="component" value="Unassembled WGS sequence"/>
</dbReference>
<dbReference type="Gramene" id="OMP00097">
    <property type="protein sequence ID" value="OMP00097"/>
    <property type="gene ID" value="CCACVL1_03464"/>
</dbReference>